<dbReference type="EMBL" id="DWUU01000054">
    <property type="protein sequence ID" value="HJD43119.1"/>
    <property type="molecule type" value="Genomic_DNA"/>
</dbReference>
<feature type="domain" description="DUF1835" evidence="1">
    <location>
        <begin position="11"/>
        <end position="137"/>
    </location>
</feature>
<accession>A0A9D2RDF7</accession>
<proteinExistence type="predicted"/>
<sequence length="283" mass="33242">MLEPEGGTIVIEIMFGESEAGSMKMAKRCEDENDEEVICLGFLLDIGDIREPVDSIYRKELIYSMYAQEQWGRDEEMDRELRETGNTYCREMERLLAYLQDGKPVRIWYSDAPYSACGFYHICNELQKYENDVFAVKLPDYIEKEDYTVIYSNWGEVPVEERMGFTLEERTLKKRNLLYYASLWQELREDNSPLRAVVNGRLTGVPEDFYDFLIKKEITDQPQKEAVVIGNILGNHPGGVRDWWYAKRIDVMIEYGYIKVDEESENKYARMISRRCNIGPDKI</sequence>
<evidence type="ECO:0000259" key="1">
    <source>
        <dbReference type="Pfam" id="PF08874"/>
    </source>
</evidence>
<comment type="caution">
    <text evidence="3">The sequence shown here is derived from an EMBL/GenBank/DDBJ whole genome shotgun (WGS) entry which is preliminary data.</text>
</comment>
<evidence type="ECO:0000259" key="2">
    <source>
        <dbReference type="Pfam" id="PF12395"/>
    </source>
</evidence>
<dbReference type="Pfam" id="PF12395">
    <property type="entry name" value="DUF3658"/>
    <property type="match status" value="1"/>
</dbReference>
<reference evidence="3" key="1">
    <citation type="journal article" date="2021" name="PeerJ">
        <title>Extensive microbial diversity within the chicken gut microbiome revealed by metagenomics and culture.</title>
        <authorList>
            <person name="Gilroy R."/>
            <person name="Ravi A."/>
            <person name="Getino M."/>
            <person name="Pursley I."/>
            <person name="Horton D.L."/>
            <person name="Alikhan N.F."/>
            <person name="Baker D."/>
            <person name="Gharbi K."/>
            <person name="Hall N."/>
            <person name="Watson M."/>
            <person name="Adriaenssens E.M."/>
            <person name="Foster-Nyarko E."/>
            <person name="Jarju S."/>
            <person name="Secka A."/>
            <person name="Antonio M."/>
            <person name="Oren A."/>
            <person name="Chaudhuri R.R."/>
            <person name="La Ragione R."/>
            <person name="Hildebrand F."/>
            <person name="Pallen M.J."/>
        </authorList>
    </citation>
    <scope>NUCLEOTIDE SEQUENCE</scope>
    <source>
        <strain evidence="3">ChiBcec15-3976</strain>
    </source>
</reference>
<dbReference type="InterPro" id="IPR014973">
    <property type="entry name" value="DUF1835"/>
</dbReference>
<dbReference type="Proteomes" id="UP000823909">
    <property type="component" value="Unassembled WGS sequence"/>
</dbReference>
<dbReference type="InterPro" id="IPR022123">
    <property type="entry name" value="DUF3658"/>
</dbReference>
<dbReference type="Pfam" id="PF08874">
    <property type="entry name" value="DUF1835"/>
    <property type="match status" value="1"/>
</dbReference>
<protein>
    <submittedName>
        <fullName evidence="3">DUF1835 domain-containing protein</fullName>
    </submittedName>
</protein>
<name>A0A9D2RDF7_9FIRM</name>
<reference evidence="3" key="2">
    <citation type="submission" date="2021-04" db="EMBL/GenBank/DDBJ databases">
        <authorList>
            <person name="Gilroy R."/>
        </authorList>
    </citation>
    <scope>NUCLEOTIDE SEQUENCE</scope>
    <source>
        <strain evidence="3">ChiBcec15-3976</strain>
    </source>
</reference>
<organism evidence="3 4">
    <name type="scientific">Candidatus Mediterraneibacter quadrami</name>
    <dbReference type="NCBI Taxonomy" id="2838684"/>
    <lineage>
        <taxon>Bacteria</taxon>
        <taxon>Bacillati</taxon>
        <taxon>Bacillota</taxon>
        <taxon>Clostridia</taxon>
        <taxon>Lachnospirales</taxon>
        <taxon>Lachnospiraceae</taxon>
        <taxon>Mediterraneibacter</taxon>
    </lineage>
</organism>
<gene>
    <name evidence="3" type="ORF">H9910_08970</name>
</gene>
<evidence type="ECO:0000313" key="3">
    <source>
        <dbReference type="EMBL" id="HJD43119.1"/>
    </source>
</evidence>
<feature type="domain" description="DUF3658" evidence="2">
    <location>
        <begin position="168"/>
        <end position="265"/>
    </location>
</feature>
<evidence type="ECO:0000313" key="4">
    <source>
        <dbReference type="Proteomes" id="UP000823909"/>
    </source>
</evidence>
<dbReference type="AlphaFoldDB" id="A0A9D2RDF7"/>